<feature type="transmembrane region" description="Helical" evidence="8">
    <location>
        <begin position="194"/>
        <end position="213"/>
    </location>
</feature>
<feature type="domain" description="Major facilitator superfamily (MFS) profile" evidence="9">
    <location>
        <begin position="21"/>
        <end position="429"/>
    </location>
</feature>
<feature type="transmembrane region" description="Helical" evidence="8">
    <location>
        <begin position="376"/>
        <end position="399"/>
    </location>
</feature>
<feature type="transmembrane region" description="Helical" evidence="8">
    <location>
        <begin position="247"/>
        <end position="266"/>
    </location>
</feature>
<evidence type="ECO:0000256" key="2">
    <source>
        <dbReference type="ARBA" id="ARBA00022448"/>
    </source>
</evidence>
<comment type="subcellular location">
    <subcellularLocation>
        <location evidence="1">Cell membrane</location>
        <topology evidence="1">Multi-pass membrane protein</topology>
    </subcellularLocation>
</comment>
<evidence type="ECO:0000256" key="8">
    <source>
        <dbReference type="SAM" id="Phobius"/>
    </source>
</evidence>
<evidence type="ECO:0000256" key="7">
    <source>
        <dbReference type="ARBA" id="ARBA00023136"/>
    </source>
</evidence>
<evidence type="ECO:0000256" key="1">
    <source>
        <dbReference type="ARBA" id="ARBA00004651"/>
    </source>
</evidence>
<dbReference type="PANTHER" id="PTHR43528:SF7">
    <property type="entry name" value="MFS TRANSPORTER"/>
    <property type="match status" value="1"/>
</dbReference>
<dbReference type="EMBL" id="WTVN01000002">
    <property type="protein sequence ID" value="NMG42491.1"/>
    <property type="molecule type" value="Genomic_DNA"/>
</dbReference>
<dbReference type="InterPro" id="IPR020846">
    <property type="entry name" value="MFS_dom"/>
</dbReference>
<dbReference type="Pfam" id="PF07690">
    <property type="entry name" value="MFS_1"/>
    <property type="match status" value="1"/>
</dbReference>
<feature type="transmembrane region" description="Helical" evidence="8">
    <location>
        <begin position="340"/>
        <end position="364"/>
    </location>
</feature>
<keyword evidence="4 8" id="KW-0812">Transmembrane</keyword>
<dbReference type="InterPro" id="IPR051084">
    <property type="entry name" value="H+-coupled_symporters"/>
</dbReference>
<evidence type="ECO:0000256" key="5">
    <source>
        <dbReference type="ARBA" id="ARBA00022847"/>
    </source>
</evidence>
<dbReference type="Proteomes" id="UP000623795">
    <property type="component" value="Unassembled WGS sequence"/>
</dbReference>
<evidence type="ECO:0000313" key="10">
    <source>
        <dbReference type="EMBL" id="NMG42491.1"/>
    </source>
</evidence>
<keyword evidence="5" id="KW-0769">Symport</keyword>
<keyword evidence="11" id="KW-1185">Reference proteome</keyword>
<gene>
    <name evidence="10" type="ORF">GPA22_01915</name>
</gene>
<feature type="transmembrane region" description="Helical" evidence="8">
    <location>
        <begin position="286"/>
        <end position="309"/>
    </location>
</feature>
<protein>
    <submittedName>
        <fullName evidence="10">MFS transporter</fullName>
    </submittedName>
</protein>
<dbReference type="InterPro" id="IPR011701">
    <property type="entry name" value="MFS"/>
</dbReference>
<keyword evidence="7 8" id="KW-0472">Membrane</keyword>
<evidence type="ECO:0000313" key="11">
    <source>
        <dbReference type="Proteomes" id="UP000623795"/>
    </source>
</evidence>
<evidence type="ECO:0000256" key="3">
    <source>
        <dbReference type="ARBA" id="ARBA00022475"/>
    </source>
</evidence>
<keyword evidence="3" id="KW-1003">Cell membrane</keyword>
<feature type="transmembrane region" description="Helical" evidence="8">
    <location>
        <begin position="405"/>
        <end position="425"/>
    </location>
</feature>
<feature type="transmembrane region" description="Helical" evidence="8">
    <location>
        <begin position="118"/>
        <end position="138"/>
    </location>
</feature>
<dbReference type="InterPro" id="IPR036259">
    <property type="entry name" value="MFS_trans_sf"/>
</dbReference>
<feature type="transmembrane region" description="Helical" evidence="8">
    <location>
        <begin position="159"/>
        <end position="182"/>
    </location>
</feature>
<name>A0ABX1PVG1_9RHOO</name>
<comment type="caution">
    <text evidence="10">The sequence shown here is derived from an EMBL/GenBank/DDBJ whole genome shotgun (WGS) entry which is preliminary data.</text>
</comment>
<feature type="transmembrane region" description="Helical" evidence="8">
    <location>
        <begin position="21"/>
        <end position="43"/>
    </location>
</feature>
<organism evidence="10 11">
    <name type="scientific">Aromatoleum toluvorans</name>
    <dbReference type="NCBI Taxonomy" id="92002"/>
    <lineage>
        <taxon>Bacteria</taxon>
        <taxon>Pseudomonadati</taxon>
        <taxon>Pseudomonadota</taxon>
        <taxon>Betaproteobacteria</taxon>
        <taxon>Rhodocyclales</taxon>
        <taxon>Rhodocyclaceae</taxon>
        <taxon>Aromatoleum</taxon>
    </lineage>
</organism>
<evidence type="ECO:0000259" key="9">
    <source>
        <dbReference type="PROSITE" id="PS50850"/>
    </source>
</evidence>
<dbReference type="PROSITE" id="PS50850">
    <property type="entry name" value="MFS"/>
    <property type="match status" value="1"/>
</dbReference>
<dbReference type="PANTHER" id="PTHR43528">
    <property type="entry name" value="ALPHA-KETOGLUTARATE PERMEASE"/>
    <property type="match status" value="1"/>
</dbReference>
<keyword evidence="6 8" id="KW-1133">Transmembrane helix</keyword>
<dbReference type="RefSeq" id="WP_169254412.1">
    <property type="nucleotide sequence ID" value="NZ_WTVN01000002.1"/>
</dbReference>
<dbReference type="Gene3D" id="1.20.1250.20">
    <property type="entry name" value="MFS general substrate transporter like domains"/>
    <property type="match status" value="1"/>
</dbReference>
<sequence>MQNDASGQALPAVPPREQFKAMGVASLGGMLEYFEFIIFVFLAPQITAHFASPDMPEWLRLTQTFGIFAAGFLIRPIGGILMAQLGDLVGRKRIFTLTLALMAGPTLAIGMLPGYHEIGIWAPILLLVCRLLQGLSLGGELPGAISFVSEQVSGRRVTFALGILASSICLGSLAGSITVSALSAHLGSAAMAEYGWRIPFLIGGLFGLLSVYLRRFTHETPVFKAMKARLMLSERPPFATLLADHRFNLFAGMILAGTTTVVAAATQQFPITFFVTIKHLPMADIAAIQTLLIAFTMVGNILGGFLVSWRLLPMRVAYVGLQCLTIAGIFWAYGQDTVEGLVTPFMCLGLSGGAAMGLSLTFLARAFPAQVRYTGLATCYNVPIAILGGTALIVLTYLARFSEHYPAFYPAFFCVLSIGAALALWPRRHAISPFDQNDPDANPRTRQTPAPCSNTASIAVGQIH</sequence>
<reference evidence="10 11" key="1">
    <citation type="submission" date="2019-12" db="EMBL/GenBank/DDBJ databases">
        <title>Comparative genomics gives insights into the taxonomy of the Azoarcus-Aromatoleum group and reveals separate origins of nif in the plant-associated Azoarcus and non-plant-associated Aromatoleum sub-groups.</title>
        <authorList>
            <person name="Lafos M."/>
            <person name="Maluk M."/>
            <person name="Batista M."/>
            <person name="Junghare M."/>
            <person name="Carmona M."/>
            <person name="Faoro H."/>
            <person name="Cruz L.M."/>
            <person name="Battistoni F."/>
            <person name="De Souza E."/>
            <person name="Pedrosa F."/>
            <person name="Chen W.-M."/>
            <person name="Poole P.S."/>
            <person name="Dixon R.A."/>
            <person name="James E.K."/>
        </authorList>
    </citation>
    <scope>NUCLEOTIDE SEQUENCE [LARGE SCALE GENOMIC DNA]</scope>
    <source>
        <strain evidence="10 11">Td21</strain>
    </source>
</reference>
<dbReference type="SUPFAM" id="SSF103473">
    <property type="entry name" value="MFS general substrate transporter"/>
    <property type="match status" value="1"/>
</dbReference>
<accession>A0ABX1PVG1</accession>
<proteinExistence type="predicted"/>
<feature type="transmembrane region" description="Helical" evidence="8">
    <location>
        <begin position="94"/>
        <end position="112"/>
    </location>
</feature>
<feature type="transmembrane region" description="Helical" evidence="8">
    <location>
        <begin position="63"/>
        <end position="82"/>
    </location>
</feature>
<evidence type="ECO:0000256" key="6">
    <source>
        <dbReference type="ARBA" id="ARBA00022989"/>
    </source>
</evidence>
<keyword evidence="2" id="KW-0813">Transport</keyword>
<evidence type="ECO:0000256" key="4">
    <source>
        <dbReference type="ARBA" id="ARBA00022692"/>
    </source>
</evidence>
<feature type="transmembrane region" description="Helical" evidence="8">
    <location>
        <begin position="316"/>
        <end position="334"/>
    </location>
</feature>